<dbReference type="PANTHER" id="PTHR43581:SF3">
    <property type="entry name" value="AAA+ ATPASE DOMAIN-CONTAINING PROTEIN"/>
    <property type="match status" value="1"/>
</dbReference>
<evidence type="ECO:0000313" key="2">
    <source>
        <dbReference type="EMBL" id="MEE6257999.1"/>
    </source>
</evidence>
<reference evidence="2 3" key="1">
    <citation type="submission" date="2024-01" db="EMBL/GenBank/DDBJ databases">
        <title>Genome insights into Plantactinospora sonchi sp. nov.</title>
        <authorList>
            <person name="Wang L."/>
        </authorList>
    </citation>
    <scope>NUCLEOTIDE SEQUENCE [LARGE SCALE GENOMIC DNA]</scope>
    <source>
        <strain evidence="2 3">NEAU-QY2</strain>
    </source>
</reference>
<dbReference type="Gene3D" id="3.40.50.300">
    <property type="entry name" value="P-loop containing nucleotide triphosphate hydrolases"/>
    <property type="match status" value="2"/>
</dbReference>
<dbReference type="Pfam" id="PF13175">
    <property type="entry name" value="AAA_15"/>
    <property type="match status" value="1"/>
</dbReference>
<dbReference type="PANTHER" id="PTHR43581">
    <property type="entry name" value="ATP/GTP PHOSPHATASE"/>
    <property type="match status" value="1"/>
</dbReference>
<proteinExistence type="predicted"/>
<accession>A0ABU7RNB3</accession>
<evidence type="ECO:0000313" key="3">
    <source>
        <dbReference type="Proteomes" id="UP001332243"/>
    </source>
</evidence>
<dbReference type="RefSeq" id="WP_331213102.1">
    <property type="nucleotide sequence ID" value="NZ_JAZGQK010000003.1"/>
</dbReference>
<name>A0ABU7RNB3_9ACTN</name>
<comment type="caution">
    <text evidence="2">The sequence shown here is derived from an EMBL/GenBank/DDBJ whole genome shotgun (WGS) entry which is preliminary data.</text>
</comment>
<dbReference type="InterPro" id="IPR041685">
    <property type="entry name" value="AAA_GajA/Old/RecF-like"/>
</dbReference>
<protein>
    <submittedName>
        <fullName evidence="2">AAA family ATPase</fullName>
    </submittedName>
</protein>
<dbReference type="SMART" id="SM00382">
    <property type="entry name" value="AAA"/>
    <property type="match status" value="1"/>
</dbReference>
<sequence length="513" mass="58418">MRLESLYIRSWKNLQDFEIHFSDVQTTVLVGQNGTGKSNVLEALIIIFRDLDLGAPPLFAFKLAYRCKGKSIRVDCDPARRGRTALIEVDGERWRADRFSRKGGGEYLPGFVFGYYSGPSNRMERHFESHQIRFASDLREGADRPLRPLLYARLVHSQFVLLSFFARESGDREVLTRFLRIVDLDSVLFVLKRPSWFNPNRGADPTNPGDPRIWGARGVVRDFASRLYRIALAPMRGRRGSERLYLYLKDKKDLLALADGYDNQAEFFKALESLYISDLIEDVRTRVTISGSDDALTFRELSEGEQQLLTVLGLLRFVEGQEGLILLDEPDTHLNPSWSLDYTYLLKTHVSDPDSANIVMATHDPLVVSALTRDEVRVMRRGEADRIHAAVPEEDPKGMGVAGLLTSELYGLRSQLDRETLNALDRKRDLASLDTLTPEQRAELSSLNEYLANLDFSRTTRDPLYKPYVSAMTVLENHLALRKATLTPGEIDRRQELANEVVRLLLERLEAEP</sequence>
<dbReference type="InterPro" id="IPR003593">
    <property type="entry name" value="AAA+_ATPase"/>
</dbReference>
<dbReference type="InterPro" id="IPR027417">
    <property type="entry name" value="P-loop_NTPase"/>
</dbReference>
<gene>
    <name evidence="2" type="ORF">V1633_05770</name>
</gene>
<dbReference type="InterPro" id="IPR003959">
    <property type="entry name" value="ATPase_AAA_core"/>
</dbReference>
<evidence type="ECO:0000259" key="1">
    <source>
        <dbReference type="SMART" id="SM00382"/>
    </source>
</evidence>
<dbReference type="Proteomes" id="UP001332243">
    <property type="component" value="Unassembled WGS sequence"/>
</dbReference>
<feature type="domain" description="AAA+ ATPase" evidence="1">
    <location>
        <begin position="23"/>
        <end position="383"/>
    </location>
</feature>
<dbReference type="EMBL" id="JAZGQK010000003">
    <property type="protein sequence ID" value="MEE6257999.1"/>
    <property type="molecule type" value="Genomic_DNA"/>
</dbReference>
<dbReference type="SUPFAM" id="SSF52540">
    <property type="entry name" value="P-loop containing nucleoside triphosphate hydrolases"/>
    <property type="match status" value="1"/>
</dbReference>
<dbReference type="InterPro" id="IPR051396">
    <property type="entry name" value="Bact_Antivir_Def_Nuclease"/>
</dbReference>
<dbReference type="Pfam" id="PF13304">
    <property type="entry name" value="AAA_21"/>
    <property type="match status" value="1"/>
</dbReference>
<organism evidence="2 3">
    <name type="scientific">Plantactinospora sonchi</name>
    <dbReference type="NCBI Taxonomy" id="1544735"/>
    <lineage>
        <taxon>Bacteria</taxon>
        <taxon>Bacillati</taxon>
        <taxon>Actinomycetota</taxon>
        <taxon>Actinomycetes</taxon>
        <taxon>Micromonosporales</taxon>
        <taxon>Micromonosporaceae</taxon>
        <taxon>Plantactinospora</taxon>
    </lineage>
</organism>
<keyword evidence="3" id="KW-1185">Reference proteome</keyword>